<protein>
    <submittedName>
        <fullName evidence="1">Uncharacterized protein</fullName>
    </submittedName>
</protein>
<sequence>MKIAWSAPLHRGESIFERYASGMFLVENRDYTAFAHNEPWNVEFRHEHENPHIYWDRNLEENPSYYGHSGRRNRGTTESTSTEQFTTITTLFYG</sequence>
<dbReference type="AlphaFoldDB" id="A0AAV6VZT3"/>
<dbReference type="Proteomes" id="UP000827092">
    <property type="component" value="Unassembled WGS sequence"/>
</dbReference>
<dbReference type="EMBL" id="JAFNEN010000001">
    <property type="protein sequence ID" value="KAG8202069.1"/>
    <property type="molecule type" value="Genomic_DNA"/>
</dbReference>
<comment type="caution">
    <text evidence="1">The sequence shown here is derived from an EMBL/GenBank/DDBJ whole genome shotgun (WGS) entry which is preliminary data.</text>
</comment>
<accession>A0AAV6VZT3</accession>
<keyword evidence="2" id="KW-1185">Reference proteome</keyword>
<name>A0AAV6VZT3_9ARAC</name>
<gene>
    <name evidence="1" type="ORF">JTE90_010433</name>
</gene>
<organism evidence="1 2">
    <name type="scientific">Oedothorax gibbosus</name>
    <dbReference type="NCBI Taxonomy" id="931172"/>
    <lineage>
        <taxon>Eukaryota</taxon>
        <taxon>Metazoa</taxon>
        <taxon>Ecdysozoa</taxon>
        <taxon>Arthropoda</taxon>
        <taxon>Chelicerata</taxon>
        <taxon>Arachnida</taxon>
        <taxon>Araneae</taxon>
        <taxon>Araneomorphae</taxon>
        <taxon>Entelegynae</taxon>
        <taxon>Araneoidea</taxon>
        <taxon>Linyphiidae</taxon>
        <taxon>Erigoninae</taxon>
        <taxon>Oedothorax</taxon>
    </lineage>
</organism>
<proteinExistence type="predicted"/>
<evidence type="ECO:0000313" key="2">
    <source>
        <dbReference type="Proteomes" id="UP000827092"/>
    </source>
</evidence>
<evidence type="ECO:0000313" key="1">
    <source>
        <dbReference type="EMBL" id="KAG8202069.1"/>
    </source>
</evidence>
<reference evidence="1 2" key="1">
    <citation type="journal article" date="2022" name="Nat. Ecol. Evol.">
        <title>A masculinizing supergene underlies an exaggerated male reproductive morph in a spider.</title>
        <authorList>
            <person name="Hendrickx F."/>
            <person name="De Corte Z."/>
            <person name="Sonet G."/>
            <person name="Van Belleghem S.M."/>
            <person name="Kostlbacher S."/>
            <person name="Vangestel C."/>
        </authorList>
    </citation>
    <scope>NUCLEOTIDE SEQUENCE [LARGE SCALE GENOMIC DNA]</scope>
    <source>
        <strain evidence="1">W744_W776</strain>
    </source>
</reference>